<reference evidence="1" key="1">
    <citation type="journal article" date="2021" name="Proc. Natl. Acad. Sci. U.S.A.">
        <title>A Catalog of Tens of Thousands of Viruses from Human Metagenomes Reveals Hidden Associations with Chronic Diseases.</title>
        <authorList>
            <person name="Tisza M.J."/>
            <person name="Buck C.B."/>
        </authorList>
    </citation>
    <scope>NUCLEOTIDE SEQUENCE</scope>
    <source>
        <strain evidence="1">CtKPn8</strain>
    </source>
</reference>
<dbReference type="InterPro" id="IPR024411">
    <property type="entry name" value="Tail_terminator_phage"/>
</dbReference>
<accession>A0A8S5SYL8</accession>
<dbReference type="Pfam" id="PF12691">
    <property type="entry name" value="Phage_tail_terminator_6"/>
    <property type="match status" value="1"/>
</dbReference>
<evidence type="ECO:0000313" key="1">
    <source>
        <dbReference type="EMBL" id="DAF55875.1"/>
    </source>
</evidence>
<sequence length="141" mass="16302">MSKLLGLADIRDWIKSLNYTASENCYIGKLDNKKEKSIGVYQLNSINRPNVAIGGIDNTKTLEKSVSILIHWNKNAKETEQKAYEIYNKLMESTEFIVNEIKVNYIELLTNEPVDVGTDDNNIYERVIQAVFYYENNDKEE</sequence>
<dbReference type="EMBL" id="BK032702">
    <property type="protein sequence ID" value="DAF55875.1"/>
    <property type="molecule type" value="Genomic_DNA"/>
</dbReference>
<proteinExistence type="predicted"/>
<organism evidence="1">
    <name type="scientific">Myoviridae sp. ctKPn8</name>
    <dbReference type="NCBI Taxonomy" id="2827676"/>
    <lineage>
        <taxon>Viruses</taxon>
        <taxon>Duplodnaviria</taxon>
        <taxon>Heunggongvirae</taxon>
        <taxon>Uroviricota</taxon>
        <taxon>Caudoviricetes</taxon>
    </lineage>
</organism>
<name>A0A8S5SYL8_9CAUD</name>
<protein>
    <submittedName>
        <fullName evidence="1">Uncharacterized protein</fullName>
    </submittedName>
</protein>